<keyword evidence="2" id="KW-1185">Reference proteome</keyword>
<dbReference type="AlphaFoldDB" id="A0A4C1WFJ2"/>
<accession>A0A4C1WFJ2</accession>
<dbReference type="Proteomes" id="UP000299102">
    <property type="component" value="Unassembled WGS sequence"/>
</dbReference>
<sequence length="171" mass="18834">MVSFARSDRWGATDQAYAGTGERGYWMVSGDNWPPAPTAATLSGIAEEDKIMQPKRWILRRKNLFHVVAPRQVCVLAIPGAEHRVWALKSPYFTGARPQTRGRGGRPSRLESRQASESVERLVIFGSGVLCISQGSVVKTEENVLLSDAAGGRRLVRSLFRIAALHCVRST</sequence>
<dbReference type="EMBL" id="BGZK01000548">
    <property type="protein sequence ID" value="GBP49600.1"/>
    <property type="molecule type" value="Genomic_DNA"/>
</dbReference>
<gene>
    <name evidence="1" type="ORF">EVAR_97897_1</name>
</gene>
<proteinExistence type="predicted"/>
<reference evidence="1 2" key="1">
    <citation type="journal article" date="2019" name="Commun. Biol.">
        <title>The bagworm genome reveals a unique fibroin gene that provides high tensile strength.</title>
        <authorList>
            <person name="Kono N."/>
            <person name="Nakamura H."/>
            <person name="Ohtoshi R."/>
            <person name="Tomita M."/>
            <person name="Numata K."/>
            <person name="Arakawa K."/>
        </authorList>
    </citation>
    <scope>NUCLEOTIDE SEQUENCE [LARGE SCALE GENOMIC DNA]</scope>
</reference>
<protein>
    <submittedName>
        <fullName evidence="1">Uncharacterized protein</fullName>
    </submittedName>
</protein>
<evidence type="ECO:0000313" key="2">
    <source>
        <dbReference type="Proteomes" id="UP000299102"/>
    </source>
</evidence>
<evidence type="ECO:0000313" key="1">
    <source>
        <dbReference type="EMBL" id="GBP49600.1"/>
    </source>
</evidence>
<name>A0A4C1WFJ2_EUMVA</name>
<comment type="caution">
    <text evidence="1">The sequence shown here is derived from an EMBL/GenBank/DDBJ whole genome shotgun (WGS) entry which is preliminary data.</text>
</comment>
<organism evidence="1 2">
    <name type="scientific">Eumeta variegata</name>
    <name type="common">Bagworm moth</name>
    <name type="synonym">Eumeta japonica</name>
    <dbReference type="NCBI Taxonomy" id="151549"/>
    <lineage>
        <taxon>Eukaryota</taxon>
        <taxon>Metazoa</taxon>
        <taxon>Ecdysozoa</taxon>
        <taxon>Arthropoda</taxon>
        <taxon>Hexapoda</taxon>
        <taxon>Insecta</taxon>
        <taxon>Pterygota</taxon>
        <taxon>Neoptera</taxon>
        <taxon>Endopterygota</taxon>
        <taxon>Lepidoptera</taxon>
        <taxon>Glossata</taxon>
        <taxon>Ditrysia</taxon>
        <taxon>Tineoidea</taxon>
        <taxon>Psychidae</taxon>
        <taxon>Oiketicinae</taxon>
        <taxon>Eumeta</taxon>
    </lineage>
</organism>